<dbReference type="SUPFAM" id="SSF54523">
    <property type="entry name" value="Pili subunits"/>
    <property type="match status" value="1"/>
</dbReference>
<protein>
    <recommendedName>
        <fullName evidence="8">Trimeric autotransporter adhesin YadA-like C-terminal membrane anchor domain-containing protein</fullName>
    </recommendedName>
</protein>
<keyword evidence="7" id="KW-0998">Cell outer membrane</keyword>
<evidence type="ECO:0000313" key="9">
    <source>
        <dbReference type="EMBL" id="RDF00391.1"/>
    </source>
</evidence>
<keyword evidence="3" id="KW-1134">Transmembrane beta strand</keyword>
<sequence>MGRYLDQNAVAVGYSKVSDSYKVIIKVTGTANIQGDFNFSTSVGFQWK</sequence>
<keyword evidence="5" id="KW-0732">Signal</keyword>
<dbReference type="GO" id="GO:0009279">
    <property type="term" value="C:cell outer membrane"/>
    <property type="evidence" value="ECO:0007669"/>
    <property type="project" value="UniProtKB-SubCell"/>
</dbReference>
<proteinExistence type="predicted"/>
<evidence type="ECO:0000256" key="2">
    <source>
        <dbReference type="ARBA" id="ARBA00004442"/>
    </source>
</evidence>
<dbReference type="Gene3D" id="3.30.1300.30">
    <property type="entry name" value="GSPII I/J protein-like"/>
    <property type="match status" value="1"/>
</dbReference>
<dbReference type="InterPro" id="IPR045584">
    <property type="entry name" value="Pilin-like"/>
</dbReference>
<evidence type="ECO:0000259" key="8">
    <source>
        <dbReference type="Pfam" id="PF03895"/>
    </source>
</evidence>
<reference evidence="9 10" key="1">
    <citation type="submission" date="2018-05" db="EMBL/GenBank/DDBJ databases">
        <title>Draft Genome Sequences for a Diverse set of 7 Haemophilus Species.</title>
        <authorList>
            <person name="Nichols M."/>
            <person name="Topaz N."/>
            <person name="Wang X."/>
            <person name="Wang X."/>
            <person name="Boxrud D."/>
        </authorList>
    </citation>
    <scope>NUCLEOTIDE SEQUENCE [LARGE SCALE GENOMIC DNA]</scope>
    <source>
        <strain evidence="9 10">C2010039593</strain>
    </source>
</reference>
<dbReference type="Pfam" id="PF03895">
    <property type="entry name" value="YadA_anchor"/>
    <property type="match status" value="1"/>
</dbReference>
<keyword evidence="6" id="KW-0472">Membrane</keyword>
<gene>
    <name evidence="9" type="ORF">DPV98_09870</name>
</gene>
<dbReference type="InterPro" id="IPR005594">
    <property type="entry name" value="YadA_C"/>
</dbReference>
<keyword evidence="4" id="KW-0812">Transmembrane</keyword>
<dbReference type="Proteomes" id="UP000253999">
    <property type="component" value="Unassembled WGS sequence"/>
</dbReference>
<evidence type="ECO:0000256" key="5">
    <source>
        <dbReference type="ARBA" id="ARBA00022729"/>
    </source>
</evidence>
<evidence type="ECO:0000256" key="7">
    <source>
        <dbReference type="ARBA" id="ARBA00023237"/>
    </source>
</evidence>
<evidence type="ECO:0000256" key="3">
    <source>
        <dbReference type="ARBA" id="ARBA00022452"/>
    </source>
</evidence>
<name>A0A369Z780_HAEPH</name>
<feature type="domain" description="Trimeric autotransporter adhesin YadA-like C-terminal membrane anchor" evidence="8">
    <location>
        <begin position="2"/>
        <end position="47"/>
    </location>
</feature>
<dbReference type="GO" id="GO:0009986">
    <property type="term" value="C:cell surface"/>
    <property type="evidence" value="ECO:0007669"/>
    <property type="project" value="UniProtKB-SubCell"/>
</dbReference>
<evidence type="ECO:0000256" key="4">
    <source>
        <dbReference type="ARBA" id="ARBA00022692"/>
    </source>
</evidence>
<comment type="subcellular location">
    <subcellularLocation>
        <location evidence="2">Cell outer membrane</location>
    </subcellularLocation>
    <subcellularLocation>
        <location evidence="1">Cell surface</location>
    </subcellularLocation>
</comment>
<evidence type="ECO:0000256" key="1">
    <source>
        <dbReference type="ARBA" id="ARBA00004241"/>
    </source>
</evidence>
<accession>A0A369Z780</accession>
<dbReference type="RefSeq" id="WP_111313591.1">
    <property type="nucleotide sequence ID" value="NZ_CAUPAH010000009.1"/>
</dbReference>
<dbReference type="EMBL" id="QEQD01000011">
    <property type="protein sequence ID" value="RDF00391.1"/>
    <property type="molecule type" value="Genomic_DNA"/>
</dbReference>
<organism evidence="9 10">
    <name type="scientific">Haemophilus parahaemolyticus</name>
    <dbReference type="NCBI Taxonomy" id="735"/>
    <lineage>
        <taxon>Bacteria</taxon>
        <taxon>Pseudomonadati</taxon>
        <taxon>Pseudomonadota</taxon>
        <taxon>Gammaproteobacteria</taxon>
        <taxon>Pasteurellales</taxon>
        <taxon>Pasteurellaceae</taxon>
        <taxon>Haemophilus</taxon>
    </lineage>
</organism>
<dbReference type="AlphaFoldDB" id="A0A369Z780"/>
<evidence type="ECO:0000313" key="10">
    <source>
        <dbReference type="Proteomes" id="UP000253999"/>
    </source>
</evidence>
<comment type="caution">
    <text evidence="9">The sequence shown here is derived from an EMBL/GenBank/DDBJ whole genome shotgun (WGS) entry which is preliminary data.</text>
</comment>
<evidence type="ECO:0000256" key="6">
    <source>
        <dbReference type="ARBA" id="ARBA00023136"/>
    </source>
</evidence>